<feature type="signal peptide" evidence="1">
    <location>
        <begin position="1"/>
        <end position="25"/>
    </location>
</feature>
<comment type="caution">
    <text evidence="2">The sequence shown here is derived from an EMBL/GenBank/DDBJ whole genome shotgun (WGS) entry which is preliminary data.</text>
</comment>
<evidence type="ECO:0000313" key="3">
    <source>
        <dbReference type="Proteomes" id="UP000249130"/>
    </source>
</evidence>
<feature type="chain" id="PRO_5016281885" description="DUF1800 domain-containing protein" evidence="1">
    <location>
        <begin position="26"/>
        <end position="522"/>
    </location>
</feature>
<evidence type="ECO:0000313" key="2">
    <source>
        <dbReference type="EMBL" id="RAI42660.1"/>
    </source>
</evidence>
<evidence type="ECO:0008006" key="4">
    <source>
        <dbReference type="Google" id="ProtNLM"/>
    </source>
</evidence>
<dbReference type="RefSeq" id="WP_111420462.1">
    <property type="nucleotide sequence ID" value="NZ_NPEX01000136.1"/>
</dbReference>
<dbReference type="OrthoDB" id="9772295at2"/>
<dbReference type="Pfam" id="PF08811">
    <property type="entry name" value="DUF1800"/>
    <property type="match status" value="1"/>
</dbReference>
<dbReference type="InterPro" id="IPR014917">
    <property type="entry name" value="DUF1800"/>
</dbReference>
<keyword evidence="1" id="KW-0732">Signal</keyword>
<protein>
    <recommendedName>
        <fullName evidence="4">DUF1800 domain-containing protein</fullName>
    </recommendedName>
</protein>
<dbReference type="Proteomes" id="UP000249130">
    <property type="component" value="Unassembled WGS sequence"/>
</dbReference>
<accession>A0A327KUS1</accession>
<name>A0A327KUS1_9BRAD</name>
<organism evidence="2 3">
    <name type="scientific">Rhodoplanes roseus</name>
    <dbReference type="NCBI Taxonomy" id="29409"/>
    <lineage>
        <taxon>Bacteria</taxon>
        <taxon>Pseudomonadati</taxon>
        <taxon>Pseudomonadota</taxon>
        <taxon>Alphaproteobacteria</taxon>
        <taxon>Hyphomicrobiales</taxon>
        <taxon>Nitrobacteraceae</taxon>
        <taxon>Rhodoplanes</taxon>
    </lineage>
</organism>
<gene>
    <name evidence="2" type="ORF">CH341_18380</name>
</gene>
<evidence type="ECO:0000256" key="1">
    <source>
        <dbReference type="SAM" id="SignalP"/>
    </source>
</evidence>
<keyword evidence="3" id="KW-1185">Reference proteome</keyword>
<dbReference type="AlphaFoldDB" id="A0A327KUS1"/>
<sequence>MRGLSVAAGAAALFALAALPSPAHPAESHPVDLRPDDPAPLASLSKAELALVDALTWGVDSATLRAFGTQGRDTWLKAQLRPAAGDRLPEAARARLEALPSRTIPVADLVRDFDARARAAAALSDPDQRAAARKDVQQGMTDVFRDTTTAFVLRALYSPDQLRERLVWFWLNHFNVHQAKANLRLLVGDYVDTAIRPHALGRFRDLVMATLRHPAMLRYLDNADNAAGRLNENYAREIMELHTMGVGSGYTQKDVEELARILTGAGIALRPDTPRLKPELQPLLIQDGLFMFNPARHDFVDKVLLGHAVKGRGFAEIEEAVDILCRQPATARRVARQLATWFVADDPPPALVDRMARRFTETDGDIAAVVEAMLRAPEFSATIGTRAKDPVRFVVSALRLAYDGKVIVNAAPVQGWLNRLGEGLFNHQTPDGYPLVSTAWTGPGQMTTRFEIARQIGSGPAGLFKQAGTDAPDQPAFPQLQNAVYFAALQARLSDRTRAALDRAVSPQDWNTLFLSSPEFMQ</sequence>
<dbReference type="EMBL" id="NPEX01000136">
    <property type="protein sequence ID" value="RAI42660.1"/>
    <property type="molecule type" value="Genomic_DNA"/>
</dbReference>
<proteinExistence type="predicted"/>
<reference evidence="2 3" key="1">
    <citation type="submission" date="2017-07" db="EMBL/GenBank/DDBJ databases">
        <title>Draft Genome Sequences of Select Purple Nonsulfur Bacteria.</title>
        <authorList>
            <person name="Lasarre B."/>
            <person name="Mckinlay J.B."/>
        </authorList>
    </citation>
    <scope>NUCLEOTIDE SEQUENCE [LARGE SCALE GENOMIC DNA]</scope>
    <source>
        <strain evidence="2 3">DSM 5909</strain>
    </source>
</reference>